<name>Q8EUY6_MALP2</name>
<evidence type="ECO:0000313" key="4">
    <source>
        <dbReference type="Proteomes" id="UP000002522"/>
    </source>
</evidence>
<sequence length="133" mass="13878">MSLIKKSKVLKTMICAGASVLTAASLSIGLNVNNDNVSRASSLAQNSSTGASTRGADSAQKQTATSGMSSTDSTNDFLPNTNTNIDHSKMVIYPFDMNQQGGNYQTETYSIPSIIQNTANDDTTTPGAGYATL</sequence>
<dbReference type="KEGG" id="mpe:MYPE7820"/>
<dbReference type="STRING" id="272633.gene:10731904"/>
<accession>Q8EUY6</accession>
<dbReference type="AlphaFoldDB" id="Q8EUY6"/>
<dbReference type="InParanoid" id="Q8EUY6"/>
<dbReference type="RefSeq" id="WP_011077604.1">
    <property type="nucleotide sequence ID" value="NC_004432.1"/>
</dbReference>
<evidence type="ECO:0000313" key="3">
    <source>
        <dbReference type="EMBL" id="BAC44575.1"/>
    </source>
</evidence>
<dbReference type="Proteomes" id="UP000002522">
    <property type="component" value="Chromosome"/>
</dbReference>
<reference evidence="3 4" key="1">
    <citation type="journal article" date="2002" name="Nucleic Acids Res.">
        <title>The complete genomic sequence of Mycoplasma penetrans, an intracellular bacterial pathogen in humans.</title>
        <authorList>
            <person name="Sasaki Y."/>
            <person name="Ishikawa J."/>
            <person name="Yamashita A."/>
            <person name="Oshima K."/>
            <person name="Kenri T."/>
            <person name="Furuya K."/>
            <person name="Yoshino C."/>
            <person name="Horino A."/>
            <person name="Shiba T."/>
            <person name="Sasaki T."/>
            <person name="Hattori M."/>
        </authorList>
    </citation>
    <scope>NUCLEOTIDE SEQUENCE [LARGE SCALE GENOMIC DNA]</scope>
    <source>
        <strain evidence="3 4">HF-2</strain>
    </source>
</reference>
<feature type="region of interest" description="Disordered" evidence="1">
    <location>
        <begin position="41"/>
        <end position="76"/>
    </location>
</feature>
<feature type="chain" id="PRO_5004307341" evidence="2">
    <location>
        <begin position="24"/>
        <end position="133"/>
    </location>
</feature>
<dbReference type="HOGENOM" id="CLU_1904422_0_0_14"/>
<feature type="compositionally biased region" description="Polar residues" evidence="1">
    <location>
        <begin position="41"/>
        <end position="52"/>
    </location>
</feature>
<evidence type="ECO:0000256" key="1">
    <source>
        <dbReference type="SAM" id="MobiDB-lite"/>
    </source>
</evidence>
<keyword evidence="2" id="KW-0732">Signal</keyword>
<proteinExistence type="predicted"/>
<dbReference type="EMBL" id="BA000026">
    <property type="protein sequence ID" value="BAC44575.1"/>
    <property type="molecule type" value="Genomic_DNA"/>
</dbReference>
<evidence type="ECO:0000256" key="2">
    <source>
        <dbReference type="SAM" id="SignalP"/>
    </source>
</evidence>
<feature type="signal peptide" evidence="2">
    <location>
        <begin position="1"/>
        <end position="23"/>
    </location>
</feature>
<keyword evidence="4" id="KW-1185">Reference proteome</keyword>
<gene>
    <name evidence="3" type="ordered locus">MYPE7820</name>
</gene>
<feature type="compositionally biased region" description="Polar residues" evidence="1">
    <location>
        <begin position="59"/>
        <end position="76"/>
    </location>
</feature>
<organism evidence="3 4">
    <name type="scientific">Malacoplasma penetrans (strain HF-2)</name>
    <name type="common">Mycoplasma penetrans</name>
    <dbReference type="NCBI Taxonomy" id="272633"/>
    <lineage>
        <taxon>Bacteria</taxon>
        <taxon>Bacillati</taxon>
        <taxon>Mycoplasmatota</taxon>
        <taxon>Mycoplasmoidales</taxon>
        <taxon>Mycoplasmoidaceae</taxon>
        <taxon>Malacoplasma</taxon>
    </lineage>
</organism>
<protein>
    <submittedName>
        <fullName evidence="3">Uncharacterized protein</fullName>
    </submittedName>
</protein>